<dbReference type="Proteomes" id="UP000315295">
    <property type="component" value="Unassembled WGS sequence"/>
</dbReference>
<reference evidence="1 2" key="1">
    <citation type="journal article" date="2019" name="G3 (Bethesda)">
        <title>Sequencing of a Wild Apple (Malus baccata) Genome Unravels the Differences Between Cultivated and Wild Apple Species Regarding Disease Resistance and Cold Tolerance.</title>
        <authorList>
            <person name="Chen X."/>
        </authorList>
    </citation>
    <scope>NUCLEOTIDE SEQUENCE [LARGE SCALE GENOMIC DNA]</scope>
    <source>
        <strain evidence="2">cv. Shandingzi</strain>
        <tissue evidence="1">Leaves</tissue>
    </source>
</reference>
<organism evidence="1 2">
    <name type="scientific">Malus baccata</name>
    <name type="common">Siberian crab apple</name>
    <name type="synonym">Pyrus baccata</name>
    <dbReference type="NCBI Taxonomy" id="106549"/>
    <lineage>
        <taxon>Eukaryota</taxon>
        <taxon>Viridiplantae</taxon>
        <taxon>Streptophyta</taxon>
        <taxon>Embryophyta</taxon>
        <taxon>Tracheophyta</taxon>
        <taxon>Spermatophyta</taxon>
        <taxon>Magnoliopsida</taxon>
        <taxon>eudicotyledons</taxon>
        <taxon>Gunneridae</taxon>
        <taxon>Pentapetalae</taxon>
        <taxon>rosids</taxon>
        <taxon>fabids</taxon>
        <taxon>Rosales</taxon>
        <taxon>Rosaceae</taxon>
        <taxon>Amygdaloideae</taxon>
        <taxon>Maleae</taxon>
        <taxon>Malus</taxon>
    </lineage>
</organism>
<accession>A0A540NP15</accession>
<sequence length="91" mass="10380">MEKIIYFDFGSFGAFFFKATYEKAKKQDESSSNRRCEGIRHAWWLSSKLAWKDSRKNPPWPVGWRVSRKNAQRVPATMGGGVPGGASKGFY</sequence>
<comment type="caution">
    <text evidence="1">The sequence shown here is derived from an EMBL/GenBank/DDBJ whole genome shotgun (WGS) entry which is preliminary data.</text>
</comment>
<dbReference type="AlphaFoldDB" id="A0A540NP15"/>
<gene>
    <name evidence="1" type="ORF">C1H46_001661</name>
</gene>
<evidence type="ECO:0000313" key="1">
    <source>
        <dbReference type="EMBL" id="TQE12788.1"/>
    </source>
</evidence>
<name>A0A540NP15_MALBA</name>
<dbReference type="EMBL" id="VIEB01000016">
    <property type="protein sequence ID" value="TQE12788.1"/>
    <property type="molecule type" value="Genomic_DNA"/>
</dbReference>
<keyword evidence="2" id="KW-1185">Reference proteome</keyword>
<evidence type="ECO:0000313" key="2">
    <source>
        <dbReference type="Proteomes" id="UP000315295"/>
    </source>
</evidence>
<protein>
    <submittedName>
        <fullName evidence="1">Uncharacterized protein</fullName>
    </submittedName>
</protein>
<proteinExistence type="predicted"/>